<dbReference type="GO" id="GO:0016020">
    <property type="term" value="C:membrane"/>
    <property type="evidence" value="ECO:0007669"/>
    <property type="project" value="TreeGrafter"/>
</dbReference>
<keyword evidence="3" id="KW-1185">Reference proteome</keyword>
<gene>
    <name evidence="2" type="ORF">B0I33_11537</name>
</gene>
<dbReference type="GO" id="GO:0046464">
    <property type="term" value="P:acylglycerol catabolic process"/>
    <property type="evidence" value="ECO:0007669"/>
    <property type="project" value="TreeGrafter"/>
</dbReference>
<protein>
    <submittedName>
        <fullName evidence="2">Pimeloyl-ACP methyl ester carboxylesterase</fullName>
    </submittedName>
</protein>
<dbReference type="InterPro" id="IPR000073">
    <property type="entry name" value="AB_hydrolase_1"/>
</dbReference>
<dbReference type="PRINTS" id="PR00412">
    <property type="entry name" value="EPOXHYDRLASE"/>
</dbReference>
<evidence type="ECO:0000313" key="2">
    <source>
        <dbReference type="EMBL" id="PRX43419.1"/>
    </source>
</evidence>
<dbReference type="OrthoDB" id="334507at2"/>
<dbReference type="InterPro" id="IPR029058">
    <property type="entry name" value="AB_hydrolase_fold"/>
</dbReference>
<organism evidence="2 3">
    <name type="scientific">Prauserella shujinwangii</name>
    <dbReference type="NCBI Taxonomy" id="1453103"/>
    <lineage>
        <taxon>Bacteria</taxon>
        <taxon>Bacillati</taxon>
        <taxon>Actinomycetota</taxon>
        <taxon>Actinomycetes</taxon>
        <taxon>Pseudonocardiales</taxon>
        <taxon>Pseudonocardiaceae</taxon>
        <taxon>Prauserella</taxon>
    </lineage>
</organism>
<dbReference type="EMBL" id="PVNH01000015">
    <property type="protein sequence ID" value="PRX43419.1"/>
    <property type="molecule type" value="Genomic_DNA"/>
</dbReference>
<dbReference type="Pfam" id="PF00561">
    <property type="entry name" value="Abhydrolase_1"/>
    <property type="match status" value="1"/>
</dbReference>
<dbReference type="InterPro" id="IPR050266">
    <property type="entry name" value="AB_hydrolase_sf"/>
</dbReference>
<comment type="caution">
    <text evidence="2">The sequence shown here is derived from an EMBL/GenBank/DDBJ whole genome shotgun (WGS) entry which is preliminary data.</text>
</comment>
<evidence type="ECO:0000259" key="1">
    <source>
        <dbReference type="Pfam" id="PF00561"/>
    </source>
</evidence>
<dbReference type="Proteomes" id="UP000238362">
    <property type="component" value="Unassembled WGS sequence"/>
</dbReference>
<dbReference type="SUPFAM" id="SSF53474">
    <property type="entry name" value="alpha/beta-Hydrolases"/>
    <property type="match status" value="1"/>
</dbReference>
<dbReference type="PANTHER" id="PTHR43798">
    <property type="entry name" value="MONOACYLGLYCEROL LIPASE"/>
    <property type="match status" value="1"/>
</dbReference>
<proteinExistence type="predicted"/>
<dbReference type="PANTHER" id="PTHR43798:SF33">
    <property type="entry name" value="HYDROLASE, PUTATIVE (AFU_ORTHOLOGUE AFUA_2G14860)-RELATED"/>
    <property type="match status" value="1"/>
</dbReference>
<reference evidence="2 3" key="1">
    <citation type="submission" date="2018-03" db="EMBL/GenBank/DDBJ databases">
        <title>Genomic Encyclopedia of Type Strains, Phase III (KMG-III): the genomes of soil and plant-associated and newly described type strains.</title>
        <authorList>
            <person name="Whitman W."/>
        </authorList>
    </citation>
    <scope>NUCLEOTIDE SEQUENCE [LARGE SCALE GENOMIC DNA]</scope>
    <source>
        <strain evidence="2 3">CGMCC 4.7125</strain>
    </source>
</reference>
<evidence type="ECO:0000313" key="3">
    <source>
        <dbReference type="Proteomes" id="UP000238362"/>
    </source>
</evidence>
<dbReference type="RefSeq" id="WP_106182430.1">
    <property type="nucleotide sequence ID" value="NZ_PVNH01000015.1"/>
</dbReference>
<feature type="domain" description="AB hydrolase-1" evidence="1">
    <location>
        <begin position="39"/>
        <end position="281"/>
    </location>
</feature>
<dbReference type="Gene3D" id="3.40.50.1820">
    <property type="entry name" value="alpha/beta hydrolase"/>
    <property type="match status" value="1"/>
</dbReference>
<dbReference type="GO" id="GO:0047372">
    <property type="term" value="F:monoacylglycerol lipase activity"/>
    <property type="evidence" value="ECO:0007669"/>
    <property type="project" value="TreeGrafter"/>
</dbReference>
<dbReference type="AlphaFoldDB" id="A0A2T0LKJ0"/>
<dbReference type="InterPro" id="IPR000639">
    <property type="entry name" value="Epox_hydrolase-like"/>
</dbReference>
<sequence>MEAELRDDELRAWRASGTTLETPWGTVFTRHRRGAGTDPALLLLHGYPTSSYDWHAVLPLLGDRTVVTLDFLGFGLSAKPRRHRYTLFEQANIVEYVAGEYLDGSVTVVAHDMGTSVATELMARDCEHALDFRLDRVILSNGSVLLDRASLRPVQRLLRSPAGPLVAALGNRRVFRRQLAAVYSPAHPLDPADADRHWQLLAAGDGHRVLHRLAGYLGERVRYAPRWHGAVREWPGPLGLLWGLRDPVATTSVLDGLRELRPEAGVVVLPEAGHYPQLEDPVGYVRGLADLW</sequence>
<accession>A0A2T0LKJ0</accession>
<name>A0A2T0LKJ0_9PSEU</name>